<reference evidence="1 2" key="1">
    <citation type="submission" date="2019-03" db="EMBL/GenBank/DDBJ databases">
        <title>First draft genome of Liparis tanakae, snailfish: a comprehensive survey of snailfish specific genes.</title>
        <authorList>
            <person name="Kim W."/>
            <person name="Song I."/>
            <person name="Jeong J.-H."/>
            <person name="Kim D."/>
            <person name="Kim S."/>
            <person name="Ryu S."/>
            <person name="Song J.Y."/>
            <person name="Lee S.K."/>
        </authorList>
    </citation>
    <scope>NUCLEOTIDE SEQUENCE [LARGE SCALE GENOMIC DNA]</scope>
    <source>
        <tissue evidence="1">Muscle</tissue>
    </source>
</reference>
<name>A0A4Z2E6R3_9TELE</name>
<comment type="caution">
    <text evidence="1">The sequence shown here is derived from an EMBL/GenBank/DDBJ whole genome shotgun (WGS) entry which is preliminary data.</text>
</comment>
<evidence type="ECO:0000313" key="2">
    <source>
        <dbReference type="Proteomes" id="UP000314294"/>
    </source>
</evidence>
<sequence>MTTCASTAGRVRLLLLGPAGHFLELRSTVSVEVCSYQVKSVEVEVEVCSYQVKSVEVEVCS</sequence>
<keyword evidence="2" id="KW-1185">Reference proteome</keyword>
<accession>A0A4Z2E6R3</accession>
<evidence type="ECO:0000313" key="1">
    <source>
        <dbReference type="EMBL" id="TNN24333.1"/>
    </source>
</evidence>
<organism evidence="1 2">
    <name type="scientific">Liparis tanakae</name>
    <name type="common">Tanaka's snailfish</name>
    <dbReference type="NCBI Taxonomy" id="230148"/>
    <lineage>
        <taxon>Eukaryota</taxon>
        <taxon>Metazoa</taxon>
        <taxon>Chordata</taxon>
        <taxon>Craniata</taxon>
        <taxon>Vertebrata</taxon>
        <taxon>Euteleostomi</taxon>
        <taxon>Actinopterygii</taxon>
        <taxon>Neopterygii</taxon>
        <taxon>Teleostei</taxon>
        <taxon>Neoteleostei</taxon>
        <taxon>Acanthomorphata</taxon>
        <taxon>Eupercaria</taxon>
        <taxon>Perciformes</taxon>
        <taxon>Cottioidei</taxon>
        <taxon>Cottales</taxon>
        <taxon>Liparidae</taxon>
        <taxon>Liparis</taxon>
    </lineage>
</organism>
<dbReference type="Proteomes" id="UP000314294">
    <property type="component" value="Unassembled WGS sequence"/>
</dbReference>
<dbReference type="EMBL" id="SRLO01015682">
    <property type="protein sequence ID" value="TNN24333.1"/>
    <property type="molecule type" value="Genomic_DNA"/>
</dbReference>
<gene>
    <name evidence="1" type="ORF">EYF80_065544</name>
</gene>
<proteinExistence type="predicted"/>
<protein>
    <submittedName>
        <fullName evidence="1">Uncharacterized protein</fullName>
    </submittedName>
</protein>
<dbReference type="AlphaFoldDB" id="A0A4Z2E6R3"/>